<dbReference type="InterPro" id="IPR006119">
    <property type="entry name" value="Resolv_N"/>
</dbReference>
<dbReference type="PROSITE" id="PS00397">
    <property type="entry name" value="RECOMBINASES_1"/>
    <property type="match status" value="1"/>
</dbReference>
<dbReference type="PANTHER" id="PTHR30461:SF23">
    <property type="entry name" value="DNA RECOMBINASE-RELATED"/>
    <property type="match status" value="1"/>
</dbReference>
<keyword evidence="2" id="KW-0238">DNA-binding</keyword>
<keyword evidence="1" id="KW-0229">DNA integration</keyword>
<dbReference type="GO" id="GO:0000150">
    <property type="term" value="F:DNA strand exchange activity"/>
    <property type="evidence" value="ECO:0007669"/>
    <property type="project" value="InterPro"/>
</dbReference>
<dbReference type="GO" id="GO:0015074">
    <property type="term" value="P:DNA integration"/>
    <property type="evidence" value="ECO:0007669"/>
    <property type="project" value="UniProtKB-KW"/>
</dbReference>
<dbReference type="InterPro" id="IPR006118">
    <property type="entry name" value="Recombinase_CS"/>
</dbReference>
<dbReference type="SUPFAM" id="SSF53041">
    <property type="entry name" value="Resolvase-like"/>
    <property type="match status" value="1"/>
</dbReference>
<evidence type="ECO:0000256" key="2">
    <source>
        <dbReference type="ARBA" id="ARBA00023125"/>
    </source>
</evidence>
<dbReference type="GO" id="GO:0003677">
    <property type="term" value="F:DNA binding"/>
    <property type="evidence" value="ECO:0007669"/>
    <property type="project" value="UniProtKB-KW"/>
</dbReference>
<dbReference type="OrthoDB" id="3217513at2"/>
<gene>
    <name evidence="7" type="ORF">A5677_24230</name>
</gene>
<feature type="domain" description="Resolvase/invertase-type recombinase catalytic" evidence="6">
    <location>
        <begin position="2"/>
        <end position="157"/>
    </location>
</feature>
<dbReference type="Gene3D" id="3.40.50.1390">
    <property type="entry name" value="Resolvase, N-terminal catalytic domain"/>
    <property type="match status" value="1"/>
</dbReference>
<dbReference type="AlphaFoldDB" id="A0A1B9D3Z1"/>
<keyword evidence="3" id="KW-0233">DNA recombination</keyword>
<dbReference type="InterPro" id="IPR038109">
    <property type="entry name" value="DNA_bind_recomb_sf"/>
</dbReference>
<dbReference type="Gene3D" id="3.90.1750.20">
    <property type="entry name" value="Putative Large Serine Recombinase, Chain B, Domain 2"/>
    <property type="match status" value="1"/>
</dbReference>
<reference evidence="7 8" key="1">
    <citation type="submission" date="2016-06" db="EMBL/GenBank/DDBJ databases">
        <authorList>
            <person name="Kjaerup R.B."/>
            <person name="Dalgaard T.S."/>
            <person name="Juul-Madsen H.R."/>
        </authorList>
    </citation>
    <scope>NUCLEOTIDE SEQUENCE [LARGE SCALE GENOMIC DNA]</scope>
    <source>
        <strain evidence="7 8">E3012</strain>
    </source>
</reference>
<evidence type="ECO:0000256" key="5">
    <source>
        <dbReference type="PROSITE-ProRule" id="PRU10137"/>
    </source>
</evidence>
<accession>A0A1B9D3Z1</accession>
<dbReference type="Pfam" id="PF00239">
    <property type="entry name" value="Resolvase"/>
    <property type="match status" value="1"/>
</dbReference>
<dbReference type="PANTHER" id="PTHR30461">
    <property type="entry name" value="DNA-INVERTASE FROM LAMBDOID PROPHAGE"/>
    <property type="match status" value="1"/>
</dbReference>
<feature type="active site" description="O-(5'-phospho-DNA)-serine intermediate" evidence="4 5">
    <location>
        <position position="10"/>
    </location>
</feature>
<dbReference type="PROSITE" id="PS51736">
    <property type="entry name" value="RECOMBINASES_3"/>
    <property type="match status" value="1"/>
</dbReference>
<evidence type="ECO:0000313" key="8">
    <source>
        <dbReference type="Proteomes" id="UP000092683"/>
    </source>
</evidence>
<evidence type="ECO:0000256" key="4">
    <source>
        <dbReference type="PIRSR" id="PIRSR606118-50"/>
    </source>
</evidence>
<evidence type="ECO:0000313" key="7">
    <source>
        <dbReference type="EMBL" id="OCB49856.1"/>
    </source>
</evidence>
<protein>
    <submittedName>
        <fullName evidence="7">Resolvase</fullName>
    </submittedName>
</protein>
<name>A0A1B9D3Z1_MYCMA</name>
<organism evidence="7 8">
    <name type="scientific">Mycobacterium malmoense</name>
    <dbReference type="NCBI Taxonomy" id="1780"/>
    <lineage>
        <taxon>Bacteria</taxon>
        <taxon>Bacillati</taxon>
        <taxon>Actinomycetota</taxon>
        <taxon>Actinomycetes</taxon>
        <taxon>Mycobacteriales</taxon>
        <taxon>Mycobacteriaceae</taxon>
        <taxon>Mycobacterium</taxon>
    </lineage>
</organism>
<dbReference type="EMBL" id="MBEE01000174">
    <property type="protein sequence ID" value="OCB49856.1"/>
    <property type="molecule type" value="Genomic_DNA"/>
</dbReference>
<evidence type="ECO:0000259" key="6">
    <source>
        <dbReference type="PROSITE" id="PS51736"/>
    </source>
</evidence>
<comment type="caution">
    <text evidence="7">The sequence shown here is derived from an EMBL/GenBank/DDBJ whole genome shotgun (WGS) entry which is preliminary data.</text>
</comment>
<evidence type="ECO:0000256" key="1">
    <source>
        <dbReference type="ARBA" id="ARBA00022908"/>
    </source>
</evidence>
<dbReference type="RefSeq" id="WP_042911381.1">
    <property type="nucleotide sequence ID" value="NZ_MBEE01000174.1"/>
</dbReference>
<dbReference type="InterPro" id="IPR050639">
    <property type="entry name" value="SSR_resolvase"/>
</dbReference>
<evidence type="ECO:0000256" key="3">
    <source>
        <dbReference type="ARBA" id="ARBA00023172"/>
    </source>
</evidence>
<dbReference type="SMART" id="SM00857">
    <property type="entry name" value="Resolvase"/>
    <property type="match status" value="1"/>
</dbReference>
<proteinExistence type="predicted"/>
<sequence length="244" mass="26367">MKLVAYLRVSTIEQADKGYGLDVQREAIRKAAKSLDAKIVTWSVDEGKSGALDAAKRPGLLDALTIVRDGKANGLIVRDLDRLARAVSVQEAVLAEVWGKESCAVFTSVPPQEVPRDDPDDPMRTAMRQMRGVFHELDRRLIAKRLRDGRNAKAAKGGHATGSPPYGWRVDKPNPENPHGALVAESAEQAALARMRALAEQGASTREIARVLAAEGHPTKRGGGWTSPVVARILARTSRQNTAA</sequence>
<dbReference type="Proteomes" id="UP000092683">
    <property type="component" value="Unassembled WGS sequence"/>
</dbReference>
<dbReference type="InterPro" id="IPR036162">
    <property type="entry name" value="Resolvase-like_N_sf"/>
</dbReference>
<dbReference type="CDD" id="cd00338">
    <property type="entry name" value="Ser_Recombinase"/>
    <property type="match status" value="1"/>
</dbReference>